<name>A0A9N7MTR6_STRHE</name>
<dbReference type="PANTHER" id="PTHR15672">
    <property type="entry name" value="CAMP-REGULATED PHOSPHOPROTEIN 21 RELATED R3H DOMAIN CONTAINING PROTEIN"/>
    <property type="match status" value="1"/>
</dbReference>
<dbReference type="PROSITE" id="PS51673">
    <property type="entry name" value="SUZ"/>
    <property type="match status" value="1"/>
</dbReference>
<dbReference type="GO" id="GO:0003676">
    <property type="term" value="F:nucleic acid binding"/>
    <property type="evidence" value="ECO:0007669"/>
    <property type="project" value="InterPro"/>
</dbReference>
<dbReference type="InterPro" id="IPR036867">
    <property type="entry name" value="R3H_dom_sf"/>
</dbReference>
<evidence type="ECO:0000259" key="1">
    <source>
        <dbReference type="PROSITE" id="PS51673"/>
    </source>
</evidence>
<dbReference type="Pfam" id="PF12752">
    <property type="entry name" value="SUZ"/>
    <property type="match status" value="1"/>
</dbReference>
<dbReference type="Proteomes" id="UP001153555">
    <property type="component" value="Unassembled WGS sequence"/>
</dbReference>
<dbReference type="InterPro" id="IPR024771">
    <property type="entry name" value="SUZ"/>
</dbReference>
<keyword evidence="3" id="KW-1185">Reference proteome</keyword>
<dbReference type="EMBL" id="CACSLK010011299">
    <property type="protein sequence ID" value="CAA0812863.1"/>
    <property type="molecule type" value="Genomic_DNA"/>
</dbReference>
<dbReference type="InterPro" id="IPR051937">
    <property type="entry name" value="R3H_domain_containing"/>
</dbReference>
<evidence type="ECO:0000313" key="3">
    <source>
        <dbReference type="Proteomes" id="UP001153555"/>
    </source>
</evidence>
<gene>
    <name evidence="2" type="ORF">SHERM_13422</name>
</gene>
<evidence type="ECO:0000313" key="2">
    <source>
        <dbReference type="EMBL" id="CAA0812863.1"/>
    </source>
</evidence>
<feature type="domain" description="SUZ" evidence="1">
    <location>
        <begin position="93"/>
        <end position="162"/>
    </location>
</feature>
<dbReference type="SUPFAM" id="SSF82708">
    <property type="entry name" value="R3H domain"/>
    <property type="match status" value="1"/>
</dbReference>
<proteinExistence type="predicted"/>
<dbReference type="AlphaFoldDB" id="A0A9N7MTR6"/>
<dbReference type="PANTHER" id="PTHR15672:SF15">
    <property type="entry name" value="SINGLE-STRANDED NUCLEIC ACID BINDING R3H PROTEIN"/>
    <property type="match status" value="1"/>
</dbReference>
<protein>
    <submittedName>
        <fullName evidence="2">Single-stranded nucleic acid binding R3H protein</fullName>
    </submittedName>
</protein>
<dbReference type="OrthoDB" id="10429365at2759"/>
<organism evidence="2 3">
    <name type="scientific">Striga hermonthica</name>
    <name type="common">Purple witchweed</name>
    <name type="synonym">Buchnera hermonthica</name>
    <dbReference type="NCBI Taxonomy" id="68872"/>
    <lineage>
        <taxon>Eukaryota</taxon>
        <taxon>Viridiplantae</taxon>
        <taxon>Streptophyta</taxon>
        <taxon>Embryophyta</taxon>
        <taxon>Tracheophyta</taxon>
        <taxon>Spermatophyta</taxon>
        <taxon>Magnoliopsida</taxon>
        <taxon>eudicotyledons</taxon>
        <taxon>Gunneridae</taxon>
        <taxon>Pentapetalae</taxon>
        <taxon>asterids</taxon>
        <taxon>lamiids</taxon>
        <taxon>Lamiales</taxon>
        <taxon>Orobanchaceae</taxon>
        <taxon>Buchnereae</taxon>
        <taxon>Striga</taxon>
    </lineage>
</organism>
<dbReference type="Gene3D" id="3.30.1370.50">
    <property type="entry name" value="R3H-like domain"/>
    <property type="match status" value="1"/>
</dbReference>
<sequence>MDLTSQAPVGDSVKQPPPKAAYVSAVDPFLVEALQNPRHRLTRLPDLHQFEFPHFPTSYLRLAAHRVAQNYGLQIIVDGQGIRITVIKKPESKFPVVCLSEIPANDLENNKLDQIKIVIRPRPKASSRDAGMLGLKDGQVRTVEERREEYDRARARARIFNRPNNSDWEDSIDRASSNGTNFHVNDNYSRVAFLRDREKDRTNLITTVVMTDMSRTSQQLRILVWRLLICRNFSLHFSSMIHFTHKLVRYILNKLLWTLRPHL</sequence>
<reference evidence="2" key="1">
    <citation type="submission" date="2019-12" db="EMBL/GenBank/DDBJ databases">
        <authorList>
            <person name="Scholes J."/>
        </authorList>
    </citation>
    <scope>NUCLEOTIDE SEQUENCE</scope>
</reference>
<accession>A0A9N7MTR6</accession>
<comment type="caution">
    <text evidence="2">The sequence shown here is derived from an EMBL/GenBank/DDBJ whole genome shotgun (WGS) entry which is preliminary data.</text>
</comment>